<dbReference type="NCBIfam" id="NF045579">
    <property type="entry name" value="rhamnoside_JR"/>
    <property type="match status" value="1"/>
</dbReference>
<organism evidence="4 5">
    <name type="scientific">Phocaeicola massiliensis B84634 = Timone 84634 = DSM 17679 = JCM 13223</name>
    <dbReference type="NCBI Taxonomy" id="1121098"/>
    <lineage>
        <taxon>Bacteria</taxon>
        <taxon>Pseudomonadati</taxon>
        <taxon>Bacteroidota</taxon>
        <taxon>Bacteroidia</taxon>
        <taxon>Bacteroidales</taxon>
        <taxon>Bacteroidaceae</taxon>
        <taxon>Phocaeicola</taxon>
    </lineage>
</organism>
<keyword evidence="5" id="KW-1185">Reference proteome</keyword>
<dbReference type="STRING" id="1121098.HMPREF1534_00231"/>
<dbReference type="eggNOG" id="COG3250">
    <property type="taxonomic scope" value="Bacteria"/>
</dbReference>
<dbReference type="Gene3D" id="2.60.120.260">
    <property type="entry name" value="Galactose-binding domain-like"/>
    <property type="match status" value="1"/>
</dbReference>
<dbReference type="eggNOG" id="COG3940">
    <property type="taxonomic scope" value="Bacteria"/>
</dbReference>
<gene>
    <name evidence="4" type="ORF">HMPREF1534_00231</name>
</gene>
<dbReference type="GeneID" id="60063688"/>
<dbReference type="GO" id="GO:0016787">
    <property type="term" value="F:hydrolase activity"/>
    <property type="evidence" value="ECO:0007669"/>
    <property type="project" value="UniProtKB-KW"/>
</dbReference>
<dbReference type="PANTHER" id="PTHR43817">
    <property type="entry name" value="GLYCOSYL HYDROLASE"/>
    <property type="match status" value="1"/>
</dbReference>
<evidence type="ECO:0000256" key="2">
    <source>
        <dbReference type="ARBA" id="ARBA00022801"/>
    </source>
</evidence>
<dbReference type="AlphaFoldDB" id="U6RQE2"/>
<dbReference type="PANTHER" id="PTHR43817:SF1">
    <property type="entry name" value="HYDROLASE, FAMILY 43, PUTATIVE (AFU_ORTHOLOGUE AFUA_3G01660)-RELATED"/>
    <property type="match status" value="1"/>
</dbReference>
<evidence type="ECO:0000256" key="3">
    <source>
        <dbReference type="SAM" id="SignalP"/>
    </source>
</evidence>
<accession>U6RQE2</accession>
<feature type="chain" id="PRO_5004679685" description="Glycosyl hydrolases family 2 sugar binding domain-containing protein" evidence="3">
    <location>
        <begin position="22"/>
        <end position="694"/>
    </location>
</feature>
<name>U6RQE2_9BACT</name>
<dbReference type="Proteomes" id="UP000017831">
    <property type="component" value="Unassembled WGS sequence"/>
</dbReference>
<dbReference type="Pfam" id="PF17132">
    <property type="entry name" value="Glyco_hydro_106"/>
    <property type="match status" value="3"/>
</dbReference>
<evidence type="ECO:0000256" key="1">
    <source>
        <dbReference type="ARBA" id="ARBA00022729"/>
    </source>
</evidence>
<protein>
    <recommendedName>
        <fullName evidence="6">Glycosyl hydrolases family 2 sugar binding domain-containing protein</fullName>
    </recommendedName>
</protein>
<sequence length="694" mass="79257">MIMKIKYLLLFSLLMFEYSLAAVPNDWQKRFLSPSVADRPWAVWSWDNKDVTFQEVRDKLDTMHKVGFGGCCILAVNAYREPGYWRVFNFTMKEADRLGMDLGMQMSDHGSLPDDIRITPSEAMQRLVWSDTIVDGGTLRNLALPQPDTYKGYYEDISAYAFPASLDNAGLLSVSGDSSSQTAYFISPEQSMQLPVYQGRLTARLPEGKWRILRVGHTAVAPADSVAGQEQGLRCDKLSSETVYKLWTDWFTYVYRKADAESIRRMLKYVYVNHWTADNQNWTKNFPAEFERRRGYDLIPYLPILAGIPMESADRVESIARDVQLTVSELLTDVFSTVASDCFRQYDCRIIGEGVPQNNGLVKIDGTWKESPAMLKPLLDRNFVTDNGSIFFCIDNGVSEAAADTSLNAEAEEQSLSDTLANERMNEAWMDSLRIVSDSNRNWWEESKSFLTYASRCRTLLQYGRQVNDSLLFVDKTILSDIFWTHRNGEDMDIYFFASQADSMRMVTVSFPVTHRMPELWNAVTGTIFRSANWKEVEGRTEVTLSLPAYGSVFVVFPKEDSGAEIVEPTLVTPVVLKINEWTVNFSEIYKSITRPVLFNRSREENKQIKNYFGRSFYKGLFMWKTSQEGRIVVRLGKVDEMATVRINSINCGTVWTAPYEVDITDALRSGSNVIEVEVLPSDWEGPIEFVRKE</sequence>
<feature type="signal peptide" evidence="3">
    <location>
        <begin position="1"/>
        <end position="21"/>
    </location>
</feature>
<evidence type="ECO:0000313" key="4">
    <source>
        <dbReference type="EMBL" id="EOA58267.1"/>
    </source>
</evidence>
<keyword evidence="1 3" id="KW-0732">Signal</keyword>
<comment type="caution">
    <text evidence="4">The sequence shown here is derived from an EMBL/GenBank/DDBJ whole genome shotgun (WGS) entry which is preliminary data.</text>
</comment>
<dbReference type="OrthoDB" id="9761519at2"/>
<dbReference type="EMBL" id="AQHY01000004">
    <property type="protein sequence ID" value="EOA58267.1"/>
    <property type="molecule type" value="Genomic_DNA"/>
</dbReference>
<dbReference type="SUPFAM" id="SSF49785">
    <property type="entry name" value="Galactose-binding domain-like"/>
    <property type="match status" value="1"/>
</dbReference>
<evidence type="ECO:0000313" key="5">
    <source>
        <dbReference type="Proteomes" id="UP000017831"/>
    </source>
</evidence>
<reference evidence="4 5" key="1">
    <citation type="submission" date="2013-04" db="EMBL/GenBank/DDBJ databases">
        <title>The Genome Sequence of Bacteroides massiliensis DSM 17679.</title>
        <authorList>
            <consortium name="The Broad Institute Genomics Platform"/>
            <person name="Earl A."/>
            <person name="Ward D."/>
            <person name="Feldgarden M."/>
            <person name="Gevers D."/>
            <person name="Martens E."/>
            <person name="Fenner L."/>
            <person name="Roux V."/>
            <person name="Mallet M.N."/>
            <person name="Raoult D."/>
            <person name="Walker B."/>
            <person name="Young S."/>
            <person name="Zeng Q."/>
            <person name="Gargeya S."/>
            <person name="Fitzgerald M."/>
            <person name="Haas B."/>
            <person name="Abouelleil A."/>
            <person name="Allen A.W."/>
            <person name="Alvarado L."/>
            <person name="Arachchi H.M."/>
            <person name="Berlin A.M."/>
            <person name="Chapman S.B."/>
            <person name="Gainer-Dewar J."/>
            <person name="Goldberg J."/>
            <person name="Griggs A."/>
            <person name="Gujja S."/>
            <person name="Hansen M."/>
            <person name="Howarth C."/>
            <person name="Imamovic A."/>
            <person name="Ireland A."/>
            <person name="Larimer J."/>
            <person name="McCowan C."/>
            <person name="Murphy C."/>
            <person name="Pearson M."/>
            <person name="Poon T.W."/>
            <person name="Priest M."/>
            <person name="Roberts A."/>
            <person name="Saif S."/>
            <person name="Shea T."/>
            <person name="Sisk P."/>
            <person name="Sykes S."/>
            <person name="Wortman J."/>
            <person name="Nusbaum C."/>
            <person name="Birren B."/>
        </authorList>
    </citation>
    <scope>NUCLEOTIDE SEQUENCE [LARGE SCALE GENOMIC DNA]</scope>
    <source>
        <strain evidence="5">B84634 / Timone 84634 / DSM 17679 / JCM 13223</strain>
    </source>
</reference>
<dbReference type="InterPro" id="IPR008979">
    <property type="entry name" value="Galactose-bd-like_sf"/>
</dbReference>
<dbReference type="PATRIC" id="fig|1121098.3.peg.231"/>
<keyword evidence="2" id="KW-0378">Hydrolase</keyword>
<proteinExistence type="predicted"/>
<dbReference type="HOGENOM" id="CLU_396734_0_0_10"/>
<evidence type="ECO:0008006" key="6">
    <source>
        <dbReference type="Google" id="ProtNLM"/>
    </source>
</evidence>
<dbReference type="RefSeq" id="WP_005935967.1">
    <property type="nucleotide sequence ID" value="NZ_KB890364.1"/>
</dbReference>